<evidence type="ECO:0000313" key="2">
    <source>
        <dbReference type="EMBL" id="KAK1471526.1"/>
    </source>
</evidence>
<organism evidence="2 3">
    <name type="scientific">Colletotrichum cuscutae</name>
    <dbReference type="NCBI Taxonomy" id="1209917"/>
    <lineage>
        <taxon>Eukaryota</taxon>
        <taxon>Fungi</taxon>
        <taxon>Dikarya</taxon>
        <taxon>Ascomycota</taxon>
        <taxon>Pezizomycotina</taxon>
        <taxon>Sordariomycetes</taxon>
        <taxon>Hypocreomycetidae</taxon>
        <taxon>Glomerellales</taxon>
        <taxon>Glomerellaceae</taxon>
        <taxon>Colletotrichum</taxon>
        <taxon>Colletotrichum acutatum species complex</taxon>
    </lineage>
</organism>
<protein>
    <submittedName>
        <fullName evidence="2">Uncharacterized protein</fullName>
    </submittedName>
</protein>
<feature type="region of interest" description="Disordered" evidence="1">
    <location>
        <begin position="1"/>
        <end position="22"/>
    </location>
</feature>
<reference evidence="2" key="1">
    <citation type="submission" date="2016-11" db="EMBL/GenBank/DDBJ databases">
        <title>The genome sequence of Colletotrichum cuscutae.</title>
        <authorList>
            <person name="Baroncelli R."/>
        </authorList>
    </citation>
    <scope>NUCLEOTIDE SEQUENCE</scope>
    <source>
        <strain evidence="2">IMI 304802</strain>
    </source>
</reference>
<dbReference type="Proteomes" id="UP001239213">
    <property type="component" value="Unassembled WGS sequence"/>
</dbReference>
<evidence type="ECO:0000313" key="3">
    <source>
        <dbReference type="Proteomes" id="UP001239213"/>
    </source>
</evidence>
<dbReference type="AlphaFoldDB" id="A0AAI9V5L0"/>
<evidence type="ECO:0000256" key="1">
    <source>
        <dbReference type="SAM" id="MobiDB-lite"/>
    </source>
</evidence>
<dbReference type="EMBL" id="MPDP01000201">
    <property type="protein sequence ID" value="KAK1471526.1"/>
    <property type="molecule type" value="Genomic_DNA"/>
</dbReference>
<keyword evidence="3" id="KW-1185">Reference proteome</keyword>
<gene>
    <name evidence="2" type="ORF">CCUS01_06009</name>
</gene>
<name>A0AAI9V5L0_9PEZI</name>
<proteinExistence type="predicted"/>
<accession>A0AAI9V5L0</accession>
<comment type="caution">
    <text evidence="2">The sequence shown here is derived from an EMBL/GenBank/DDBJ whole genome shotgun (WGS) entry which is preliminary data.</text>
</comment>
<sequence length="22" mass="2353">MATNDRISAGPSLSHPMRQSPV</sequence>